<dbReference type="Proteomes" id="UP000075666">
    <property type="component" value="Unassembled WGS sequence"/>
</dbReference>
<accession>A0A150KJK4</accession>
<protein>
    <recommendedName>
        <fullName evidence="4">Lipoprotein</fullName>
    </recommendedName>
</protein>
<keyword evidence="1" id="KW-0732">Signal</keyword>
<feature type="signal peptide" evidence="1">
    <location>
        <begin position="1"/>
        <end position="22"/>
    </location>
</feature>
<evidence type="ECO:0008006" key="4">
    <source>
        <dbReference type="Google" id="ProtNLM"/>
    </source>
</evidence>
<sequence length="346" mass="39213">MKRLTFCSIICILLLWSCSHNKETFHKRVNTQSSEFVKVYKNKHLLLPSGNKIASTPSPFKIATGFIPNQNFTQYIKIKEESYKIIDNSSDNHYIPGKMIIDNNMSKKITYTIISLQGNQNTKVKTKDGKLHSSLTVTANPNSSTVIPLDIKWDPKGFSELTIFPLRHDGPYLYDGGALALIRLYVKNKNSLVDKKTIKEQAFDLQSNYENSFLPTLSLTGNFTRSMNNNECYTNKKITGIKVNSIPFNAKADVLLLEDNGKTKVLVKNLQIKKNKGGFYSFNTSTLDYLYNKELSKNNRKFIAVFINRNSEILADVQAVNEGIKPYMTTYQGLTEVCKLKKEAGT</sequence>
<keyword evidence="3" id="KW-1185">Reference proteome</keyword>
<evidence type="ECO:0000313" key="3">
    <source>
        <dbReference type="Proteomes" id="UP000075666"/>
    </source>
</evidence>
<dbReference type="EMBL" id="LQYN01000171">
    <property type="protein sequence ID" value="KYC84093.1"/>
    <property type="molecule type" value="Genomic_DNA"/>
</dbReference>
<evidence type="ECO:0000313" key="2">
    <source>
        <dbReference type="EMBL" id="KYC84093.1"/>
    </source>
</evidence>
<gene>
    <name evidence="2" type="ORF">B4102_4256</name>
</gene>
<dbReference type="PATRIC" id="fig|46224.3.peg.2401"/>
<dbReference type="OrthoDB" id="2543755at2"/>
<organism evidence="2 3">
    <name type="scientific">Heyndrickxia sporothermodurans</name>
    <dbReference type="NCBI Taxonomy" id="46224"/>
    <lineage>
        <taxon>Bacteria</taxon>
        <taxon>Bacillati</taxon>
        <taxon>Bacillota</taxon>
        <taxon>Bacilli</taxon>
        <taxon>Bacillales</taxon>
        <taxon>Bacillaceae</taxon>
        <taxon>Heyndrickxia</taxon>
    </lineage>
</organism>
<comment type="caution">
    <text evidence="2">The sequence shown here is derived from an EMBL/GenBank/DDBJ whole genome shotgun (WGS) entry which is preliminary data.</text>
</comment>
<feature type="chain" id="PRO_5038529490" description="Lipoprotein" evidence="1">
    <location>
        <begin position="23"/>
        <end position="346"/>
    </location>
</feature>
<reference evidence="2 3" key="1">
    <citation type="submission" date="2016-01" db="EMBL/GenBank/DDBJ databases">
        <title>Genome Sequences of Twelve Sporeforming Bacillus Species Isolated from Foods.</title>
        <authorList>
            <person name="Berendsen E.M."/>
            <person name="Wells-Bennik M.H."/>
            <person name="Krawcyk A.O."/>
            <person name="De Jong A."/>
            <person name="Holsappel S."/>
            <person name="Eijlander R.T."/>
            <person name="Kuipers O.P."/>
        </authorList>
    </citation>
    <scope>NUCLEOTIDE SEQUENCE [LARGE SCALE GENOMIC DNA]</scope>
    <source>
        <strain evidence="2 3">B4102</strain>
    </source>
</reference>
<dbReference type="AlphaFoldDB" id="A0A150KJK4"/>
<name>A0A150KJK4_9BACI</name>
<evidence type="ECO:0000256" key="1">
    <source>
        <dbReference type="SAM" id="SignalP"/>
    </source>
</evidence>
<proteinExistence type="predicted"/>